<dbReference type="InterPro" id="IPR008906">
    <property type="entry name" value="HATC_C_dom"/>
</dbReference>
<dbReference type="GO" id="GO:0005634">
    <property type="term" value="C:nucleus"/>
    <property type="evidence" value="ECO:0007669"/>
    <property type="project" value="UniProtKB-SubCell"/>
</dbReference>
<dbReference type="EMBL" id="PGOL01003762">
    <property type="protein sequence ID" value="PKI39792.1"/>
    <property type="molecule type" value="Genomic_DNA"/>
</dbReference>
<evidence type="ECO:0000256" key="5">
    <source>
        <dbReference type="ARBA" id="ARBA00022833"/>
    </source>
</evidence>
<organism evidence="10 11">
    <name type="scientific">Punica granatum</name>
    <name type="common">Pomegranate</name>
    <dbReference type="NCBI Taxonomy" id="22663"/>
    <lineage>
        <taxon>Eukaryota</taxon>
        <taxon>Viridiplantae</taxon>
        <taxon>Streptophyta</taxon>
        <taxon>Embryophyta</taxon>
        <taxon>Tracheophyta</taxon>
        <taxon>Spermatophyta</taxon>
        <taxon>Magnoliopsida</taxon>
        <taxon>eudicotyledons</taxon>
        <taxon>Gunneridae</taxon>
        <taxon>Pentapetalae</taxon>
        <taxon>rosids</taxon>
        <taxon>malvids</taxon>
        <taxon>Myrtales</taxon>
        <taxon>Lythraceae</taxon>
        <taxon>Punica</taxon>
    </lineage>
</organism>
<dbReference type="Pfam" id="PF05699">
    <property type="entry name" value="Dimer_Tnp_hAT"/>
    <property type="match status" value="1"/>
</dbReference>
<dbReference type="SUPFAM" id="SSF53098">
    <property type="entry name" value="Ribonuclease H-like"/>
    <property type="match status" value="1"/>
</dbReference>
<evidence type="ECO:0000313" key="10">
    <source>
        <dbReference type="EMBL" id="PKI39792.1"/>
    </source>
</evidence>
<evidence type="ECO:0000256" key="4">
    <source>
        <dbReference type="ARBA" id="ARBA00022771"/>
    </source>
</evidence>
<evidence type="ECO:0000256" key="6">
    <source>
        <dbReference type="ARBA" id="ARBA00023015"/>
    </source>
</evidence>
<dbReference type="Pfam" id="PF14372">
    <property type="entry name" value="hAT-like_RNase-H"/>
    <property type="match status" value="1"/>
</dbReference>
<comment type="subcellular location">
    <subcellularLocation>
        <location evidence="1">Nucleus</location>
    </subcellularLocation>
</comment>
<comment type="caution">
    <text evidence="10">The sequence shown here is derived from an EMBL/GenBank/DDBJ whole genome shotgun (WGS) entry which is preliminary data.</text>
</comment>
<evidence type="ECO:0000256" key="8">
    <source>
        <dbReference type="ARBA" id="ARBA00023163"/>
    </source>
</evidence>
<dbReference type="STRING" id="22663.A0A2I0I750"/>
<keyword evidence="9" id="KW-0539">Nucleus</keyword>
<dbReference type="SMART" id="SM00614">
    <property type="entry name" value="ZnF_BED"/>
    <property type="match status" value="1"/>
</dbReference>
<dbReference type="SUPFAM" id="SSF57667">
    <property type="entry name" value="beta-beta-alpha zinc fingers"/>
    <property type="match status" value="1"/>
</dbReference>
<keyword evidence="8" id="KW-0804">Transcription</keyword>
<keyword evidence="11" id="KW-1185">Reference proteome</keyword>
<evidence type="ECO:0000256" key="1">
    <source>
        <dbReference type="ARBA" id="ARBA00004123"/>
    </source>
</evidence>
<dbReference type="PANTHER" id="PTHR46481:SF11">
    <property type="entry name" value="ZINC FINGER BED DOMAIN-CONTAINING PROTEIN RICESLEEPER 2-LIKE"/>
    <property type="match status" value="1"/>
</dbReference>
<sequence>MNEANEQSVPVTLDGYTLAPTPVSVRNPQVAESWESRKRKLTSPVWDHFVKCTIDGIEYAFCEHCGAKYKAISKNGTRVLLKHMKKCFNKPLEEPSQTSLNFTRKDEKRKDGFGDLSCDWEFEKAHKEEDNLHSFRFNQEVSQQTLANAIVVDQYPLSMVEFVGFQNFCASLQPCFKMPSRDEIKRDIRSIHNVKKANVYEVLEKVQSRIAITSDIWTSDQRKDYLSISAHYLDESWILRKCDLRFIYVPVPCTTETLWNHLTASLSEFNVGEKISTITMANCSHSGMKDLDLKMIEGELLLDGKFVHMQCGAHIISLLAQDCLSLVEKVTEKIRETVGFWTASPSREEVFAEVASQLRIPHIKKKLCIDDTTQWHSTYSMLEASITYKEMFTRLKDINSLYTIVPSEEEWDLVSDICKKLKLLYGFAELYRGPKHVTSNNYFPMMCFVREGIAKWVTSSNETISRMAWNMFRKLEEYWNSVHIVLAIAAVLDPRYKLCLVEYFFMIIYGTKSSPEVERVRKACYQLFHKYRLRFRMNSEPVFPSHCEETDGSFQGSGDSLDGYDQFIKSETYDKRPRWSELSQYLAEPLLPRTRDFDVLGWWMENGDKYPILQLIARDFLAIPISCTTSDPAFSALGRVLPKQYRKLKPDMLETLMCTNNWLRNEMEGDSLNADSGSVCSTRDGDDSDWETQGA</sequence>
<dbReference type="InterPro" id="IPR012337">
    <property type="entry name" value="RNaseH-like_sf"/>
</dbReference>
<keyword evidence="6" id="KW-0805">Transcription regulation</keyword>
<proteinExistence type="predicted"/>
<gene>
    <name evidence="10" type="ORF">CRG98_039837</name>
</gene>
<dbReference type="Pfam" id="PF02892">
    <property type="entry name" value="zf-BED"/>
    <property type="match status" value="1"/>
</dbReference>
<dbReference type="OrthoDB" id="1607513at2759"/>
<dbReference type="InterPro" id="IPR003656">
    <property type="entry name" value="Znf_BED"/>
</dbReference>
<dbReference type="GeneID" id="116192022"/>
<dbReference type="Proteomes" id="UP000233551">
    <property type="component" value="Unassembled WGS sequence"/>
</dbReference>
<dbReference type="AlphaFoldDB" id="A0A2I0I750"/>
<dbReference type="SUPFAM" id="SSF140996">
    <property type="entry name" value="Hermes dimerisation domain"/>
    <property type="match status" value="1"/>
</dbReference>
<keyword evidence="7" id="KW-0238">DNA-binding</keyword>
<reference evidence="10 11" key="1">
    <citation type="submission" date="2017-11" db="EMBL/GenBank/DDBJ databases">
        <title>De-novo sequencing of pomegranate (Punica granatum L.) genome.</title>
        <authorList>
            <person name="Akparov Z."/>
            <person name="Amiraslanov A."/>
            <person name="Hajiyeva S."/>
            <person name="Abbasov M."/>
            <person name="Kaur K."/>
            <person name="Hamwieh A."/>
            <person name="Solovyev V."/>
            <person name="Salamov A."/>
            <person name="Braich B."/>
            <person name="Kosarev P."/>
            <person name="Mahmoud A."/>
            <person name="Hajiyev E."/>
            <person name="Babayeva S."/>
            <person name="Izzatullayeva V."/>
            <person name="Mammadov A."/>
            <person name="Mammadov A."/>
            <person name="Sharifova S."/>
            <person name="Ojaghi J."/>
            <person name="Eynullazada K."/>
            <person name="Bayramov B."/>
            <person name="Abdulazimova A."/>
            <person name="Shahmuradov I."/>
        </authorList>
    </citation>
    <scope>NUCLEOTIDE SEQUENCE [LARGE SCALE GENOMIC DNA]</scope>
    <source>
        <strain evidence="11">cv. AG2017</strain>
        <tissue evidence="10">Leaf</tissue>
    </source>
</reference>
<keyword evidence="4" id="KW-0863">Zinc-finger</keyword>
<evidence type="ECO:0000313" key="11">
    <source>
        <dbReference type="Proteomes" id="UP000233551"/>
    </source>
</evidence>
<keyword evidence="3" id="KW-0479">Metal-binding</keyword>
<protein>
    <submittedName>
        <fullName evidence="10">Uncharacterized protein</fullName>
    </submittedName>
</protein>
<dbReference type="GO" id="GO:0008270">
    <property type="term" value="F:zinc ion binding"/>
    <property type="evidence" value="ECO:0007669"/>
    <property type="project" value="UniProtKB-KW"/>
</dbReference>
<evidence type="ECO:0000256" key="3">
    <source>
        <dbReference type="ARBA" id="ARBA00022723"/>
    </source>
</evidence>
<dbReference type="InterPro" id="IPR036236">
    <property type="entry name" value="Znf_C2H2_sf"/>
</dbReference>
<keyword evidence="5" id="KW-0862">Zinc</keyword>
<evidence type="ECO:0000256" key="9">
    <source>
        <dbReference type="ARBA" id="ARBA00023242"/>
    </source>
</evidence>
<comment type="subunit">
    <text evidence="2">Homodimer.</text>
</comment>
<dbReference type="GO" id="GO:0046983">
    <property type="term" value="F:protein dimerization activity"/>
    <property type="evidence" value="ECO:0007669"/>
    <property type="project" value="InterPro"/>
</dbReference>
<evidence type="ECO:0000256" key="7">
    <source>
        <dbReference type="ARBA" id="ARBA00023125"/>
    </source>
</evidence>
<name>A0A2I0I750_PUNGR</name>
<evidence type="ECO:0000256" key="2">
    <source>
        <dbReference type="ARBA" id="ARBA00011738"/>
    </source>
</evidence>
<dbReference type="InterPro" id="IPR025525">
    <property type="entry name" value="hAT-like_transposase_RNase-H"/>
</dbReference>
<dbReference type="PANTHER" id="PTHR46481">
    <property type="entry name" value="ZINC FINGER BED DOMAIN-CONTAINING PROTEIN 4"/>
    <property type="match status" value="1"/>
</dbReference>
<accession>A0A2I0I750</accession>
<dbReference type="InterPro" id="IPR052035">
    <property type="entry name" value="ZnF_BED_domain_contain"/>
</dbReference>
<dbReference type="GO" id="GO:0003677">
    <property type="term" value="F:DNA binding"/>
    <property type="evidence" value="ECO:0007669"/>
    <property type="project" value="UniProtKB-KW"/>
</dbReference>